<gene>
    <name evidence="5" type="ORF">OLMES_3721</name>
</gene>
<comment type="cofactor">
    <cofactor evidence="1">
        <name>FMN</name>
        <dbReference type="ChEBI" id="CHEBI:58210"/>
    </cofactor>
</comment>
<dbReference type="PANTHER" id="PTHR43567">
    <property type="entry name" value="FLAVOREDOXIN-RELATED-RELATED"/>
    <property type="match status" value="1"/>
</dbReference>
<dbReference type="KEGG" id="ome:OLMES_3721"/>
<dbReference type="GO" id="GO:0010181">
    <property type="term" value="F:FMN binding"/>
    <property type="evidence" value="ECO:0007669"/>
    <property type="project" value="InterPro"/>
</dbReference>
<dbReference type="InterPro" id="IPR052174">
    <property type="entry name" value="Flavoredoxin"/>
</dbReference>
<evidence type="ECO:0000256" key="3">
    <source>
        <dbReference type="ARBA" id="ARBA00038054"/>
    </source>
</evidence>
<evidence type="ECO:0000313" key="6">
    <source>
        <dbReference type="Proteomes" id="UP000196027"/>
    </source>
</evidence>
<dbReference type="OrthoDB" id="5946411at2"/>
<evidence type="ECO:0000256" key="2">
    <source>
        <dbReference type="ARBA" id="ARBA00022630"/>
    </source>
</evidence>
<dbReference type="EMBL" id="CP021425">
    <property type="protein sequence ID" value="ARU57742.1"/>
    <property type="molecule type" value="Genomic_DNA"/>
</dbReference>
<comment type="similarity">
    <text evidence="3">Belongs to the flavoredoxin family.</text>
</comment>
<dbReference type="SUPFAM" id="SSF50475">
    <property type="entry name" value="FMN-binding split barrel"/>
    <property type="match status" value="1"/>
</dbReference>
<organism evidence="5 6">
    <name type="scientific">Oleiphilus messinensis</name>
    <dbReference type="NCBI Taxonomy" id="141451"/>
    <lineage>
        <taxon>Bacteria</taxon>
        <taxon>Pseudomonadati</taxon>
        <taxon>Pseudomonadota</taxon>
        <taxon>Gammaproteobacteria</taxon>
        <taxon>Oceanospirillales</taxon>
        <taxon>Oleiphilaceae</taxon>
        <taxon>Oleiphilus</taxon>
    </lineage>
</organism>
<dbReference type="PANTHER" id="PTHR43567:SF1">
    <property type="entry name" value="FLAVOREDOXIN"/>
    <property type="match status" value="1"/>
</dbReference>
<dbReference type="AlphaFoldDB" id="A0A1Y0IB33"/>
<dbReference type="Pfam" id="PF01613">
    <property type="entry name" value="Flavin_Reduct"/>
    <property type="match status" value="1"/>
</dbReference>
<reference evidence="5 6" key="1">
    <citation type="submission" date="2017-05" db="EMBL/GenBank/DDBJ databases">
        <title>Genomic insights into alkan degradation activity of Oleiphilus messinensis.</title>
        <authorList>
            <person name="Kozyavkin S.A."/>
            <person name="Slesarev A.I."/>
            <person name="Golyshin P.N."/>
            <person name="Korzhenkov A."/>
            <person name="Golyshina O.N."/>
            <person name="Toshchakov S.V."/>
        </authorList>
    </citation>
    <scope>NUCLEOTIDE SEQUENCE [LARGE SCALE GENOMIC DNA]</scope>
    <source>
        <strain evidence="5 6">ME102</strain>
    </source>
</reference>
<name>A0A1Y0IB33_9GAMM</name>
<proteinExistence type="inferred from homology"/>
<dbReference type="InterPro" id="IPR002563">
    <property type="entry name" value="Flavin_Rdtase-like_dom"/>
</dbReference>
<keyword evidence="6" id="KW-1185">Reference proteome</keyword>
<keyword evidence="2" id="KW-0285">Flavoprotein</keyword>
<dbReference type="InterPro" id="IPR012349">
    <property type="entry name" value="Split_barrel_FMN-bd"/>
</dbReference>
<accession>A0A1Y0IB33</accession>
<dbReference type="RefSeq" id="WP_087462607.1">
    <property type="nucleotide sequence ID" value="NZ_CP021425.1"/>
</dbReference>
<dbReference type="Proteomes" id="UP000196027">
    <property type="component" value="Chromosome"/>
</dbReference>
<evidence type="ECO:0000313" key="5">
    <source>
        <dbReference type="EMBL" id="ARU57742.1"/>
    </source>
</evidence>
<sequence>MHRLIEPSILYFGTPTVIVSTLNDDGSTNLAPISAVWWLGWSCMLGLDASSQTTLNLINRGECVLNLASVHNVEAVNKLALTTGKSDVPMHKKMLGYRSVEDKFTLAELTPLDAIAVEPKRVKECDIHLEGRVAKIHDFAISDARMGVPAVAVEVTVEHIHALSSLLYSGSKVDPNKWNPLIMNFRELYGLSGRLGDSNLAARPEFLYAPWKFGFLGRLLRRMFFRQYKS</sequence>
<feature type="domain" description="Flavin reductase like" evidence="4">
    <location>
        <begin position="12"/>
        <end position="170"/>
    </location>
</feature>
<dbReference type="GO" id="GO:0016646">
    <property type="term" value="F:oxidoreductase activity, acting on the CH-NH group of donors, NAD or NADP as acceptor"/>
    <property type="evidence" value="ECO:0007669"/>
    <property type="project" value="UniProtKB-ARBA"/>
</dbReference>
<evidence type="ECO:0000259" key="4">
    <source>
        <dbReference type="Pfam" id="PF01613"/>
    </source>
</evidence>
<evidence type="ECO:0000256" key="1">
    <source>
        <dbReference type="ARBA" id="ARBA00001917"/>
    </source>
</evidence>
<dbReference type="Gene3D" id="2.30.110.10">
    <property type="entry name" value="Electron Transport, Fmn-binding Protein, Chain A"/>
    <property type="match status" value="1"/>
</dbReference>
<protein>
    <submittedName>
        <fullName evidence="5">DIM6/NTAB family protein</fullName>
    </submittedName>
</protein>